<evidence type="ECO:0000313" key="2">
    <source>
        <dbReference type="Proteomes" id="UP000748308"/>
    </source>
</evidence>
<name>A0A937X8X0_UNCEI</name>
<dbReference type="AlphaFoldDB" id="A0A937X8X0"/>
<sequence>MGRSRRTGSSSPRHLIPLSAFLALVAFVAILLLVGPSRRPAEPVAPPASGAPAPLPVPGSLDRLTELLAPAAHWHLARAGVPPRWEGRIEGGETLIHWNARMSAAIEALGLEVLDAREELLERRGRQPMQRLTLRLGLAGETTAVVLVETARSDALPPAF</sequence>
<protein>
    <submittedName>
        <fullName evidence="1">Uncharacterized protein</fullName>
    </submittedName>
</protein>
<comment type="caution">
    <text evidence="1">The sequence shown here is derived from an EMBL/GenBank/DDBJ whole genome shotgun (WGS) entry which is preliminary data.</text>
</comment>
<accession>A0A937X8X0</accession>
<dbReference type="EMBL" id="VGIY01000005">
    <property type="protein sequence ID" value="MBM3316312.1"/>
    <property type="molecule type" value="Genomic_DNA"/>
</dbReference>
<proteinExistence type="predicted"/>
<gene>
    <name evidence="1" type="ORF">FJY75_00525</name>
</gene>
<evidence type="ECO:0000313" key="1">
    <source>
        <dbReference type="EMBL" id="MBM3316312.1"/>
    </source>
</evidence>
<dbReference type="Proteomes" id="UP000748308">
    <property type="component" value="Unassembled WGS sequence"/>
</dbReference>
<reference evidence="1" key="1">
    <citation type="submission" date="2019-03" db="EMBL/GenBank/DDBJ databases">
        <title>Lake Tanganyika Metagenome-Assembled Genomes (MAGs).</title>
        <authorList>
            <person name="Tran P."/>
        </authorList>
    </citation>
    <scope>NUCLEOTIDE SEQUENCE</scope>
    <source>
        <strain evidence="1">M_DeepCast_400m_m2_100</strain>
    </source>
</reference>
<organism evidence="1 2">
    <name type="scientific">Eiseniibacteriota bacterium</name>
    <dbReference type="NCBI Taxonomy" id="2212470"/>
    <lineage>
        <taxon>Bacteria</taxon>
        <taxon>Candidatus Eiseniibacteriota</taxon>
    </lineage>
</organism>